<keyword evidence="2" id="KW-1185">Reference proteome</keyword>
<keyword evidence="1" id="KW-0378">Hydrolase</keyword>
<dbReference type="InterPro" id="IPR029058">
    <property type="entry name" value="AB_hydrolase_fold"/>
</dbReference>
<organism evidence="1 2">
    <name type="scientific">Ilyobacter polytropus (strain ATCC 51220 / DSM 2926 / LMG 16218 / CuHBu1)</name>
    <dbReference type="NCBI Taxonomy" id="572544"/>
    <lineage>
        <taxon>Bacteria</taxon>
        <taxon>Fusobacteriati</taxon>
        <taxon>Fusobacteriota</taxon>
        <taxon>Fusobacteriia</taxon>
        <taxon>Fusobacteriales</taxon>
        <taxon>Fusobacteriaceae</taxon>
        <taxon>Ilyobacter</taxon>
    </lineage>
</organism>
<gene>
    <name evidence="1" type="ordered locus">Ilyop_1080</name>
</gene>
<name>E3H7G5_ILYPC</name>
<dbReference type="STRING" id="572544.Ilyop_1080"/>
<dbReference type="eggNOG" id="COG2830">
    <property type="taxonomic scope" value="Bacteria"/>
</dbReference>
<dbReference type="Gene3D" id="3.40.50.1820">
    <property type="entry name" value="alpha/beta hydrolase"/>
    <property type="match status" value="1"/>
</dbReference>
<dbReference type="RefSeq" id="WP_013387529.1">
    <property type="nucleotide sequence ID" value="NC_014632.1"/>
</dbReference>
<dbReference type="Proteomes" id="UP000006875">
    <property type="component" value="Chromosome"/>
</dbReference>
<sequence length="212" mass="24838">MKKAIVVFKGWGSTDSFYRDFLDKLDAEIIFSEDLYKRDLDNFQEIIAFGWSMGTLDCIRFIRDNKIEKSILIAPTLDFTKTTRALIIKKMIKRLKVEKAGCLRDFIELNFSSSSKFEAYLEEYFEDILKISDEDLIKGLNKLIEDKIPRENSYLNPIIILGSKDKVIPEENSKDVTEYFPNAVVYHVNGGHNLIYEEKEKVFLYIKRYLKS</sequence>
<protein>
    <submittedName>
        <fullName evidence="1">Alpha/beta hydrolase fold protein</fullName>
    </submittedName>
</protein>
<evidence type="ECO:0000313" key="1">
    <source>
        <dbReference type="EMBL" id="ADO82861.1"/>
    </source>
</evidence>
<accession>E3H7G5</accession>
<dbReference type="SUPFAM" id="SSF53474">
    <property type="entry name" value="alpha/beta-Hydrolases"/>
    <property type="match status" value="1"/>
</dbReference>
<dbReference type="EMBL" id="CP002281">
    <property type="protein sequence ID" value="ADO82861.1"/>
    <property type="molecule type" value="Genomic_DNA"/>
</dbReference>
<reference evidence="1 2" key="1">
    <citation type="journal article" date="2010" name="Stand. Genomic Sci.">
        <title>Complete genome sequence of Ilyobacter polytropus type strain (CuHbu1).</title>
        <authorList>
            <person name="Sikorski J."/>
            <person name="Chertkov O."/>
            <person name="Lapidus A."/>
            <person name="Nolan M."/>
            <person name="Lucas S."/>
            <person name="Del Rio T.G."/>
            <person name="Tice H."/>
            <person name="Cheng J.F."/>
            <person name="Tapia R."/>
            <person name="Han C."/>
            <person name="Goodwin L."/>
            <person name="Pitluck S."/>
            <person name="Liolios K."/>
            <person name="Ivanova N."/>
            <person name="Mavromatis K."/>
            <person name="Mikhailova N."/>
            <person name="Pati A."/>
            <person name="Chen A."/>
            <person name="Palaniappan K."/>
            <person name="Land M."/>
            <person name="Hauser L."/>
            <person name="Chang Y.J."/>
            <person name="Jeffries C.D."/>
            <person name="Brambilla E."/>
            <person name="Yasawong M."/>
            <person name="Rohde M."/>
            <person name="Pukall R."/>
            <person name="Spring S."/>
            <person name="Goker M."/>
            <person name="Woyke T."/>
            <person name="Bristow J."/>
            <person name="Eisen J.A."/>
            <person name="Markowitz V."/>
            <person name="Hugenholtz P."/>
            <person name="Kyrpides N.C."/>
            <person name="Klenk H.P."/>
        </authorList>
    </citation>
    <scope>NUCLEOTIDE SEQUENCE [LARGE SCALE GENOMIC DNA]</scope>
    <source>
        <strain evidence="2">ATCC 51220 / DSM 2926 / LMG 16218 / CuHBu1</strain>
    </source>
</reference>
<dbReference type="GO" id="GO:0016787">
    <property type="term" value="F:hydrolase activity"/>
    <property type="evidence" value="ECO:0007669"/>
    <property type="project" value="UniProtKB-KW"/>
</dbReference>
<dbReference type="AlphaFoldDB" id="E3H7G5"/>
<proteinExistence type="predicted"/>
<dbReference type="OrthoDB" id="9799552at2"/>
<dbReference type="HOGENOM" id="CLU_1298389_0_0_0"/>
<dbReference type="KEGG" id="ipo:Ilyop_1080"/>
<evidence type="ECO:0000313" key="2">
    <source>
        <dbReference type="Proteomes" id="UP000006875"/>
    </source>
</evidence>